<dbReference type="Gene3D" id="3.30.710.10">
    <property type="entry name" value="Potassium Channel Kv1.1, Chain A"/>
    <property type="match status" value="1"/>
</dbReference>
<dbReference type="SUPFAM" id="SSF54695">
    <property type="entry name" value="POZ domain"/>
    <property type="match status" value="1"/>
</dbReference>
<dbReference type="Gene3D" id="1.25.40.420">
    <property type="match status" value="1"/>
</dbReference>
<dbReference type="Proteomes" id="UP001461498">
    <property type="component" value="Unassembled WGS sequence"/>
</dbReference>
<evidence type="ECO:0000259" key="1">
    <source>
        <dbReference type="PROSITE" id="PS50097"/>
    </source>
</evidence>
<feature type="domain" description="BTB" evidence="1">
    <location>
        <begin position="198"/>
        <end position="255"/>
    </location>
</feature>
<dbReference type="AlphaFoldDB" id="A0AAW1D3L5"/>
<dbReference type="CDD" id="cd14733">
    <property type="entry name" value="BACK"/>
    <property type="match status" value="1"/>
</dbReference>
<dbReference type="CDD" id="cd18186">
    <property type="entry name" value="BTB_POZ_ZBTB_KLHL-like"/>
    <property type="match status" value="1"/>
</dbReference>
<dbReference type="Pfam" id="PF07707">
    <property type="entry name" value="BACK"/>
    <property type="match status" value="1"/>
</dbReference>
<gene>
    <name evidence="2" type="ORF">O3M35_010018</name>
</gene>
<dbReference type="EMBL" id="JAPXFL010000007">
    <property type="protein sequence ID" value="KAK9503472.1"/>
    <property type="molecule type" value="Genomic_DNA"/>
</dbReference>
<dbReference type="SMART" id="SM00875">
    <property type="entry name" value="BACK"/>
    <property type="match status" value="1"/>
</dbReference>
<accession>A0AAW1D3L5</accession>
<dbReference type="PANTHER" id="PTHR22667">
    <property type="entry name" value="AT01380P-RELATED"/>
    <property type="match status" value="1"/>
</dbReference>
<organism evidence="2 3">
    <name type="scientific">Rhynocoris fuscipes</name>
    <dbReference type="NCBI Taxonomy" id="488301"/>
    <lineage>
        <taxon>Eukaryota</taxon>
        <taxon>Metazoa</taxon>
        <taxon>Ecdysozoa</taxon>
        <taxon>Arthropoda</taxon>
        <taxon>Hexapoda</taxon>
        <taxon>Insecta</taxon>
        <taxon>Pterygota</taxon>
        <taxon>Neoptera</taxon>
        <taxon>Paraneoptera</taxon>
        <taxon>Hemiptera</taxon>
        <taxon>Heteroptera</taxon>
        <taxon>Panheteroptera</taxon>
        <taxon>Cimicomorpha</taxon>
        <taxon>Reduviidae</taxon>
        <taxon>Harpactorinae</taxon>
        <taxon>Harpactorini</taxon>
        <taxon>Rhynocoris</taxon>
    </lineage>
</organism>
<protein>
    <recommendedName>
        <fullName evidence="1">BTB domain-containing protein</fullName>
    </recommendedName>
</protein>
<dbReference type="InterPro" id="IPR011705">
    <property type="entry name" value="BACK"/>
</dbReference>
<dbReference type="InterPro" id="IPR000210">
    <property type="entry name" value="BTB/POZ_dom"/>
</dbReference>
<dbReference type="PROSITE" id="PS50097">
    <property type="entry name" value="BTB"/>
    <property type="match status" value="1"/>
</dbReference>
<keyword evidence="3" id="KW-1185">Reference proteome</keyword>
<comment type="caution">
    <text evidence="2">The sequence shown here is derived from an EMBL/GenBank/DDBJ whole genome shotgun (WGS) entry which is preliminary data.</text>
</comment>
<dbReference type="PANTHER" id="PTHR22667:SF0">
    <property type="entry name" value="AT01380P-RELATED"/>
    <property type="match status" value="1"/>
</dbReference>
<proteinExistence type="predicted"/>
<name>A0AAW1D3L5_9HEMI</name>
<evidence type="ECO:0000313" key="3">
    <source>
        <dbReference type="Proteomes" id="UP001461498"/>
    </source>
</evidence>
<dbReference type="SMART" id="SM00225">
    <property type="entry name" value="BTB"/>
    <property type="match status" value="1"/>
</dbReference>
<sequence>MRMKRDDLRSEVTNKFSKSHSNAMDYSGVMYLEREVGGSNESETSSVQSNLSQIIKDANRRNKRMVYSNCSDEALMDIHKSCRKPHIKRDKCALHPDRSGEHPDRCKDFNHPIGEHSRLCVNKEIHLSAKYVNIHEDQMQHKLFTNKEDNGKGDYFHEMNLSKLGFYSDIIKWDNLKAPDRRELHPIIHERLCSFINPDIILLIDEHEFYCHRIVLQCYSTYFDELNNLEAKNYLKLDKEVTKDAFIAIYAWMLTTGQGGFHYLTRENILQVLIACHHLKVTDLEEQCLAFIDNENAFSEENAFHLFVDASRLKHKAIMELMVPRIKAFFLHLVSSKEFLELSLEDLCIFLQSNYAIVHCEMEMFMSAVRWLMYRWDDRCNYMTNVMRCVRFGLMTPSQLVDIRKNPESPEFLKVTQDKFVQKLIDDGMA</sequence>
<evidence type="ECO:0000313" key="2">
    <source>
        <dbReference type="EMBL" id="KAK9503472.1"/>
    </source>
</evidence>
<dbReference type="Pfam" id="PF00651">
    <property type="entry name" value="BTB"/>
    <property type="match status" value="1"/>
</dbReference>
<reference evidence="2 3" key="1">
    <citation type="submission" date="2022-12" db="EMBL/GenBank/DDBJ databases">
        <title>Chromosome-level genome assembly of true bugs.</title>
        <authorList>
            <person name="Ma L."/>
            <person name="Li H."/>
        </authorList>
    </citation>
    <scope>NUCLEOTIDE SEQUENCE [LARGE SCALE GENOMIC DNA]</scope>
    <source>
        <strain evidence="2">Lab_2022b</strain>
    </source>
</reference>
<dbReference type="InterPro" id="IPR011333">
    <property type="entry name" value="SKP1/BTB/POZ_sf"/>
</dbReference>